<name>A0AAP5SNZ8_CLOPF</name>
<evidence type="ECO:0000313" key="3">
    <source>
        <dbReference type="EMBL" id="MDH2334580.1"/>
    </source>
</evidence>
<dbReference type="RefSeq" id="WP_003469570.1">
    <property type="nucleotide sequence ID" value="NZ_CATNYS010000001.1"/>
</dbReference>
<feature type="domain" description="Tyr recombinase" evidence="2">
    <location>
        <begin position="7"/>
        <end position="206"/>
    </location>
</feature>
<evidence type="ECO:0000256" key="1">
    <source>
        <dbReference type="ARBA" id="ARBA00023172"/>
    </source>
</evidence>
<dbReference type="AlphaFoldDB" id="A0AAP5SNZ8"/>
<organism evidence="3 4">
    <name type="scientific">Clostridium perfringens</name>
    <dbReference type="NCBI Taxonomy" id="1502"/>
    <lineage>
        <taxon>Bacteria</taxon>
        <taxon>Bacillati</taxon>
        <taxon>Bacillota</taxon>
        <taxon>Clostridia</taxon>
        <taxon>Eubacteriales</taxon>
        <taxon>Clostridiaceae</taxon>
        <taxon>Clostridium</taxon>
    </lineage>
</organism>
<dbReference type="PROSITE" id="PS51898">
    <property type="entry name" value="TYR_RECOMBINASE"/>
    <property type="match status" value="1"/>
</dbReference>
<sequence length="212" mass="24527">MDNRGEKVPSNPIPERKYEQFKYRLEEFSPKYAERNLMLFYLAIATGYRMQDLVNLTIGEIKESLEDDKFIIQEQKQYKAWKKYIKDNPKSNRKAPKKREAHIKPKLRKLLKEYCKNKAKSSYAFESNKGGDHLSAKAYSNILSQVGKSLGLKNISGHSLRKTYATRLFEATRNLEYVRIALGHKSIETTKVYLGLSDEVREGAAIIADDKL</sequence>
<gene>
    <name evidence="3" type="ORF">QDQ28_00100</name>
</gene>
<evidence type="ECO:0000313" key="4">
    <source>
        <dbReference type="Proteomes" id="UP001222958"/>
    </source>
</evidence>
<dbReference type="PANTHER" id="PTHR30349">
    <property type="entry name" value="PHAGE INTEGRASE-RELATED"/>
    <property type="match status" value="1"/>
</dbReference>
<dbReference type="EMBL" id="JARVUX010000001">
    <property type="protein sequence ID" value="MDH2334580.1"/>
    <property type="molecule type" value="Genomic_DNA"/>
</dbReference>
<dbReference type="InterPro" id="IPR002104">
    <property type="entry name" value="Integrase_catalytic"/>
</dbReference>
<dbReference type="Pfam" id="PF00589">
    <property type="entry name" value="Phage_integrase"/>
    <property type="match status" value="1"/>
</dbReference>
<dbReference type="GO" id="GO:0003677">
    <property type="term" value="F:DNA binding"/>
    <property type="evidence" value="ECO:0007669"/>
    <property type="project" value="InterPro"/>
</dbReference>
<protein>
    <submittedName>
        <fullName evidence="3">Tyrosine-type recombinase/integrase</fullName>
    </submittedName>
</protein>
<dbReference type="Gene3D" id="1.10.443.10">
    <property type="entry name" value="Intergrase catalytic core"/>
    <property type="match status" value="1"/>
</dbReference>
<reference evidence="3" key="1">
    <citation type="submission" date="2023-04" db="EMBL/GenBank/DDBJ databases">
        <title>Epidemiological investigation of Clostridium perfringens isolated from cattle.</title>
        <authorList>
            <person name="Tian R."/>
        </authorList>
    </citation>
    <scope>NUCLEOTIDE SEQUENCE</scope>
    <source>
        <strain evidence="3">ZWCP172</strain>
    </source>
</reference>
<dbReference type="SUPFAM" id="SSF56349">
    <property type="entry name" value="DNA breaking-rejoining enzymes"/>
    <property type="match status" value="1"/>
</dbReference>
<dbReference type="PANTHER" id="PTHR30349:SF82">
    <property type="entry name" value="INTEGRASE_RECOMBINASE YOEC-RELATED"/>
    <property type="match status" value="1"/>
</dbReference>
<accession>A0AAP5SNZ8</accession>
<dbReference type="InterPro" id="IPR013762">
    <property type="entry name" value="Integrase-like_cat_sf"/>
</dbReference>
<dbReference type="GO" id="GO:0015074">
    <property type="term" value="P:DNA integration"/>
    <property type="evidence" value="ECO:0007669"/>
    <property type="project" value="InterPro"/>
</dbReference>
<keyword evidence="1" id="KW-0233">DNA recombination</keyword>
<dbReference type="Proteomes" id="UP001222958">
    <property type="component" value="Unassembled WGS sequence"/>
</dbReference>
<dbReference type="InterPro" id="IPR011010">
    <property type="entry name" value="DNA_brk_join_enz"/>
</dbReference>
<dbReference type="GO" id="GO:0006310">
    <property type="term" value="P:DNA recombination"/>
    <property type="evidence" value="ECO:0007669"/>
    <property type="project" value="UniProtKB-KW"/>
</dbReference>
<comment type="caution">
    <text evidence="3">The sequence shown here is derived from an EMBL/GenBank/DDBJ whole genome shotgun (WGS) entry which is preliminary data.</text>
</comment>
<evidence type="ECO:0000259" key="2">
    <source>
        <dbReference type="PROSITE" id="PS51898"/>
    </source>
</evidence>
<proteinExistence type="predicted"/>
<dbReference type="InterPro" id="IPR050090">
    <property type="entry name" value="Tyrosine_recombinase_XerCD"/>
</dbReference>